<protein>
    <submittedName>
        <fullName evidence="3">Beta-lactamase family protein</fullName>
    </submittedName>
    <submittedName>
        <fullName evidence="4">Class A beta-lactamase-related serine hydrolase</fullName>
    </submittedName>
</protein>
<reference evidence="2 5" key="1">
    <citation type="submission" date="2017-11" db="EMBL/GenBank/DDBJ databases">
        <authorList>
            <person name="Han C.G."/>
        </authorList>
    </citation>
    <scope>NUCLEOTIDE SEQUENCE [LARGE SCALE GENOMIC DNA]</scope>
    <source>
        <strain evidence="2 5">HCNT1</strain>
    </source>
</reference>
<evidence type="ECO:0000313" key="2">
    <source>
        <dbReference type="EMBL" id="PKA42742.1"/>
    </source>
</evidence>
<dbReference type="Proteomes" id="UP000232164">
    <property type="component" value="Unassembled WGS sequence"/>
</dbReference>
<keyword evidence="4" id="KW-0378">Hydrolase</keyword>
<sequence length="112" mass="11874">MLTSGLLQQIENELLAFASDPGRSASFAFLHDDQLVSVRGEEPRIAASVIKIAGIGALLCDETLDLDESVNRTDIGSSFLPSITNCFDESSTLTIRMLVVLAISASDNSAAD</sequence>
<evidence type="ECO:0000313" key="6">
    <source>
        <dbReference type="Proteomes" id="UP000294576"/>
    </source>
</evidence>
<dbReference type="GO" id="GO:0030655">
    <property type="term" value="P:beta-lactam antibiotic catabolic process"/>
    <property type="evidence" value="ECO:0007669"/>
    <property type="project" value="InterPro"/>
</dbReference>
<keyword evidence="4" id="KW-0614">Plasmid</keyword>
<reference evidence="2 5" key="2">
    <citation type="submission" date="2017-12" db="EMBL/GenBank/DDBJ databases">
        <title>Genome sequence of Rhizobium sullae HCNT1 isolated from Sulla coronaria nodules and featuring peculiar denitrification phenotypes.</title>
        <authorList>
            <person name="De Diego-Diaz B."/>
            <person name="Treu L."/>
            <person name="Campanaro S."/>
            <person name="Da Silva Duarte V."/>
            <person name="Basaglia M."/>
            <person name="Favaro L."/>
            <person name="Casella S."/>
            <person name="Squartini A."/>
        </authorList>
    </citation>
    <scope>NUCLEOTIDE SEQUENCE [LARGE SCALE GENOMIC DNA]</scope>
    <source>
        <strain evidence="2 5">HCNT1</strain>
    </source>
</reference>
<dbReference type="GO" id="GO:0008800">
    <property type="term" value="F:beta-lactamase activity"/>
    <property type="evidence" value="ECO:0007669"/>
    <property type="project" value="InterPro"/>
</dbReference>
<evidence type="ECO:0000313" key="3">
    <source>
        <dbReference type="EMBL" id="TCU14021.1"/>
    </source>
</evidence>
<dbReference type="SUPFAM" id="SSF56601">
    <property type="entry name" value="beta-lactamase/transpeptidase-like"/>
    <property type="match status" value="1"/>
</dbReference>
<dbReference type="InterPro" id="IPR012338">
    <property type="entry name" value="Beta-lactam/transpept-like"/>
</dbReference>
<dbReference type="EMBL" id="CP104144">
    <property type="protein sequence ID" value="UWU18136.1"/>
    <property type="molecule type" value="Genomic_DNA"/>
</dbReference>
<proteinExistence type="predicted"/>
<accession>A0A2N0D9J6</accession>
<dbReference type="Proteomes" id="UP001060123">
    <property type="component" value="Plasmid pWSM1592_1"/>
</dbReference>
<dbReference type="EMBL" id="PIQN01000009">
    <property type="protein sequence ID" value="PKA42742.1"/>
    <property type="molecule type" value="Genomic_DNA"/>
</dbReference>
<gene>
    <name evidence="2" type="ORF">CWR43_15050</name>
    <name evidence="3" type="ORF">EV132_11098</name>
    <name evidence="4" type="ORF">N2599_22945</name>
</gene>
<name>A0A2N0D9J6_RHISU</name>
<dbReference type="Gene3D" id="3.40.710.10">
    <property type="entry name" value="DD-peptidase/beta-lactamase superfamily"/>
    <property type="match status" value="1"/>
</dbReference>
<evidence type="ECO:0000313" key="7">
    <source>
        <dbReference type="Proteomes" id="UP001060123"/>
    </source>
</evidence>
<dbReference type="STRING" id="1041146.GCA_000427985_01652"/>
<reference evidence="3 6" key="3">
    <citation type="submission" date="2019-03" db="EMBL/GenBank/DDBJ databases">
        <title>Genomic Encyclopedia of Type Strains, Phase IV (KMG-V): Genome sequencing to study the core and pangenomes of soil and plant-associated prokaryotes.</title>
        <authorList>
            <person name="Whitman W."/>
        </authorList>
    </citation>
    <scope>NUCLEOTIDE SEQUENCE [LARGE SCALE GENOMIC DNA]</scope>
    <source>
        <strain evidence="3 6">Hc14</strain>
    </source>
</reference>
<feature type="domain" description="Beta-lactamase class A catalytic" evidence="1">
    <location>
        <begin position="30"/>
        <end position="112"/>
    </location>
</feature>
<dbReference type="AlphaFoldDB" id="A0A2N0D9J6"/>
<dbReference type="EMBL" id="SMBH01000010">
    <property type="protein sequence ID" value="TCU14021.1"/>
    <property type="molecule type" value="Genomic_DNA"/>
</dbReference>
<dbReference type="Pfam" id="PF13354">
    <property type="entry name" value="Beta-lactamase2"/>
    <property type="match status" value="1"/>
</dbReference>
<reference evidence="4" key="4">
    <citation type="submission" date="2022-09" db="EMBL/GenBank/DDBJ databases">
        <title>Australian commercial rhizobial inoculants.</title>
        <authorList>
            <person name="Kohlmeier M.G."/>
            <person name="O'Hara G.W."/>
            <person name="Colombi E."/>
            <person name="Ramsay J.P."/>
            <person name="Terpolilli J."/>
        </authorList>
    </citation>
    <scope>NUCLEOTIDE SEQUENCE</scope>
    <source>
        <strain evidence="4">WSM1592</strain>
        <plasmid evidence="4">pWSM1592_1</plasmid>
    </source>
</reference>
<organism evidence="2 5">
    <name type="scientific">Rhizobium sullae</name>
    <name type="common">Rhizobium hedysari</name>
    <dbReference type="NCBI Taxonomy" id="50338"/>
    <lineage>
        <taxon>Bacteria</taxon>
        <taxon>Pseudomonadati</taxon>
        <taxon>Pseudomonadota</taxon>
        <taxon>Alphaproteobacteria</taxon>
        <taxon>Hyphomicrobiales</taxon>
        <taxon>Rhizobiaceae</taxon>
        <taxon>Rhizobium/Agrobacterium group</taxon>
        <taxon>Rhizobium</taxon>
    </lineage>
</organism>
<dbReference type="Proteomes" id="UP000294576">
    <property type="component" value="Unassembled WGS sequence"/>
</dbReference>
<dbReference type="RefSeq" id="WP_027511086.1">
    <property type="nucleotide sequence ID" value="NZ_CP104144.1"/>
</dbReference>
<dbReference type="InterPro" id="IPR045155">
    <property type="entry name" value="Beta-lactam_cat"/>
</dbReference>
<geneLocation type="plasmid" evidence="4 7">
    <name>pWSM1592_1</name>
</geneLocation>
<evidence type="ECO:0000259" key="1">
    <source>
        <dbReference type="Pfam" id="PF13354"/>
    </source>
</evidence>
<evidence type="ECO:0000313" key="4">
    <source>
        <dbReference type="EMBL" id="UWU18136.1"/>
    </source>
</evidence>
<keyword evidence="7" id="KW-1185">Reference proteome</keyword>
<evidence type="ECO:0000313" key="5">
    <source>
        <dbReference type="Proteomes" id="UP000232164"/>
    </source>
</evidence>